<dbReference type="SUPFAM" id="SSF50978">
    <property type="entry name" value="WD40 repeat-like"/>
    <property type="match status" value="1"/>
</dbReference>
<sequence length="355" mass="38610">MSEFQRLYDLTDHAAGVTALALSPDGGHLAVATADGILHLWKTKNGSLVGRSRGDTQILSICWILSLPDTFICGTESGNVVTYTFSEASNALNLLGFLAHRYPVDCMASNAELVVTGAGEELRVWEWRVDKPWVVVSDIPERPSLDGEEGTEVLVTSVAWASNDEGRRVLLVAYLRHGLRLFDATTWSCIRTIPVDGAILRASISNDHKFISVSNLGVGFEIYSIRSGQLARSFDVTNMKRAVPAVFSNDDRYLVCGSEIGEVVVWDVFSGSKIQTLLHHRHDKVLSIDVSGPGSGRSHVIAAGVFDELQPYVAVWSRDALIPNEEAPQHFGDNALVWALVLVGGLTLSAMFSST</sequence>
<dbReference type="InterPro" id="IPR051179">
    <property type="entry name" value="WD_repeat_multifunction"/>
</dbReference>
<dbReference type="InterPro" id="IPR015943">
    <property type="entry name" value="WD40/YVTN_repeat-like_dom_sf"/>
</dbReference>
<dbReference type="GO" id="GO:0008168">
    <property type="term" value="F:methyltransferase activity"/>
    <property type="evidence" value="ECO:0007669"/>
    <property type="project" value="UniProtKB-KW"/>
</dbReference>
<comment type="caution">
    <text evidence="4">The sequence shown here is derived from an EMBL/GenBank/DDBJ whole genome shotgun (WGS) entry which is preliminary data.</text>
</comment>
<evidence type="ECO:0000256" key="1">
    <source>
        <dbReference type="ARBA" id="ARBA00022574"/>
    </source>
</evidence>
<proteinExistence type="predicted"/>
<dbReference type="AlphaFoldDB" id="A0A1M2VUF6"/>
<keyword evidence="4" id="KW-0489">Methyltransferase</keyword>
<dbReference type="STRING" id="154538.A0A1M2VUF6"/>
<evidence type="ECO:0000313" key="4">
    <source>
        <dbReference type="EMBL" id="OJT11237.1"/>
    </source>
</evidence>
<keyword evidence="5" id="KW-1185">Reference proteome</keyword>
<dbReference type="InterPro" id="IPR001680">
    <property type="entry name" value="WD40_rpt"/>
</dbReference>
<feature type="repeat" description="WD" evidence="3">
    <location>
        <begin position="10"/>
        <end position="51"/>
    </location>
</feature>
<dbReference type="EMBL" id="MNAD01000668">
    <property type="protein sequence ID" value="OJT11237.1"/>
    <property type="molecule type" value="Genomic_DNA"/>
</dbReference>
<dbReference type="PROSITE" id="PS50294">
    <property type="entry name" value="WD_REPEATS_REGION"/>
    <property type="match status" value="1"/>
</dbReference>
<gene>
    <name evidence="4" type="ORF">TRAPUB_12237</name>
</gene>
<evidence type="ECO:0000313" key="5">
    <source>
        <dbReference type="Proteomes" id="UP000184267"/>
    </source>
</evidence>
<name>A0A1M2VUF6_TRAPU</name>
<dbReference type="SMART" id="SM00320">
    <property type="entry name" value="WD40"/>
    <property type="match status" value="6"/>
</dbReference>
<dbReference type="GO" id="GO:0032259">
    <property type="term" value="P:methylation"/>
    <property type="evidence" value="ECO:0007669"/>
    <property type="project" value="UniProtKB-KW"/>
</dbReference>
<dbReference type="Proteomes" id="UP000184267">
    <property type="component" value="Unassembled WGS sequence"/>
</dbReference>
<keyword evidence="1 3" id="KW-0853">WD repeat</keyword>
<dbReference type="Gene3D" id="2.130.10.10">
    <property type="entry name" value="YVTN repeat-like/Quinoprotein amine dehydrogenase"/>
    <property type="match status" value="3"/>
</dbReference>
<evidence type="ECO:0000256" key="3">
    <source>
        <dbReference type="PROSITE-ProRule" id="PRU00221"/>
    </source>
</evidence>
<keyword evidence="2" id="KW-0677">Repeat</keyword>
<dbReference type="Pfam" id="PF00400">
    <property type="entry name" value="WD40"/>
    <property type="match status" value="1"/>
</dbReference>
<evidence type="ECO:0000256" key="2">
    <source>
        <dbReference type="ARBA" id="ARBA00022737"/>
    </source>
</evidence>
<keyword evidence="4" id="KW-0808">Transferase</keyword>
<dbReference type="PANTHER" id="PTHR19857">
    <property type="entry name" value="MITOCHONDRIAL DIVISION PROTEIN 1-RELATED"/>
    <property type="match status" value="1"/>
</dbReference>
<dbReference type="InterPro" id="IPR036322">
    <property type="entry name" value="WD40_repeat_dom_sf"/>
</dbReference>
<protein>
    <submittedName>
        <fullName evidence="4">COMPASS-like H3K4 histone methylase component WDR5B</fullName>
    </submittedName>
</protein>
<dbReference type="OrthoDB" id="3238562at2759"/>
<dbReference type="OMA" id="RPRTEIL"/>
<reference evidence="4 5" key="1">
    <citation type="submission" date="2016-10" db="EMBL/GenBank/DDBJ databases">
        <title>Genome sequence of the basidiomycete white-rot fungus Trametes pubescens.</title>
        <authorList>
            <person name="Makela M.R."/>
            <person name="Granchi Z."/>
            <person name="Peng M."/>
            <person name="De Vries R.P."/>
            <person name="Grigoriev I."/>
            <person name="Riley R."/>
            <person name="Hilden K."/>
        </authorList>
    </citation>
    <scope>NUCLEOTIDE SEQUENCE [LARGE SCALE GENOMIC DNA]</scope>
    <source>
        <strain evidence="4 5">FBCC735</strain>
    </source>
</reference>
<dbReference type="PANTHER" id="PTHR19857:SF8">
    <property type="entry name" value="ANGIO-ASSOCIATED MIGRATORY CELL PROTEIN"/>
    <property type="match status" value="1"/>
</dbReference>
<dbReference type="PROSITE" id="PS50082">
    <property type="entry name" value="WD_REPEATS_2"/>
    <property type="match status" value="1"/>
</dbReference>
<organism evidence="4 5">
    <name type="scientific">Trametes pubescens</name>
    <name type="common">White-rot fungus</name>
    <dbReference type="NCBI Taxonomy" id="154538"/>
    <lineage>
        <taxon>Eukaryota</taxon>
        <taxon>Fungi</taxon>
        <taxon>Dikarya</taxon>
        <taxon>Basidiomycota</taxon>
        <taxon>Agaricomycotina</taxon>
        <taxon>Agaricomycetes</taxon>
        <taxon>Polyporales</taxon>
        <taxon>Polyporaceae</taxon>
        <taxon>Trametes</taxon>
    </lineage>
</organism>
<accession>A0A1M2VUF6</accession>